<dbReference type="OrthoDB" id="5205629at2759"/>
<dbReference type="EMBL" id="KB445561">
    <property type="protein sequence ID" value="EMC92825.1"/>
    <property type="molecule type" value="Genomic_DNA"/>
</dbReference>
<protein>
    <recommendedName>
        <fullName evidence="1">NYN domain-containing protein</fullName>
    </recommendedName>
</protein>
<evidence type="ECO:0000259" key="1">
    <source>
        <dbReference type="Pfam" id="PF01936"/>
    </source>
</evidence>
<dbReference type="PANTHER" id="PTHR35811">
    <property type="entry name" value="SLR1870 PROTEIN"/>
    <property type="match status" value="1"/>
</dbReference>
<keyword evidence="3" id="KW-1185">Reference proteome</keyword>
<dbReference type="HOGENOM" id="CLU_034061_0_2_1"/>
<organism evidence="2 3">
    <name type="scientific">Baudoinia panamericana (strain UAMH 10762)</name>
    <name type="common">Angels' share fungus</name>
    <name type="synonym">Baudoinia compniacensis (strain UAMH 10762)</name>
    <dbReference type="NCBI Taxonomy" id="717646"/>
    <lineage>
        <taxon>Eukaryota</taxon>
        <taxon>Fungi</taxon>
        <taxon>Dikarya</taxon>
        <taxon>Ascomycota</taxon>
        <taxon>Pezizomycotina</taxon>
        <taxon>Dothideomycetes</taxon>
        <taxon>Dothideomycetidae</taxon>
        <taxon>Mycosphaerellales</taxon>
        <taxon>Teratosphaeriaceae</taxon>
        <taxon>Baudoinia</taxon>
    </lineage>
</organism>
<proteinExistence type="predicted"/>
<dbReference type="PANTHER" id="PTHR35811:SF1">
    <property type="entry name" value="HTH OST-TYPE DOMAIN-CONTAINING PROTEIN"/>
    <property type="match status" value="1"/>
</dbReference>
<accession>M2N2C4</accession>
<dbReference type="Proteomes" id="UP000011761">
    <property type="component" value="Unassembled WGS sequence"/>
</dbReference>
<dbReference type="AlphaFoldDB" id="M2N2C4"/>
<dbReference type="RefSeq" id="XP_007680135.1">
    <property type="nucleotide sequence ID" value="XM_007681945.1"/>
</dbReference>
<evidence type="ECO:0000313" key="2">
    <source>
        <dbReference type="EMBL" id="EMC92825.1"/>
    </source>
</evidence>
<dbReference type="KEGG" id="bcom:BAUCODRAFT_125788"/>
<dbReference type="eggNOG" id="ENOG502SKYD">
    <property type="taxonomic scope" value="Eukaryota"/>
</dbReference>
<gene>
    <name evidence="2" type="ORF">BAUCODRAFT_125788</name>
</gene>
<name>M2N2C4_BAUPA</name>
<dbReference type="InterPro" id="IPR021139">
    <property type="entry name" value="NYN"/>
</dbReference>
<reference evidence="2 3" key="1">
    <citation type="journal article" date="2012" name="PLoS Pathog.">
        <title>Diverse lifestyles and strategies of plant pathogenesis encoded in the genomes of eighteen Dothideomycetes fungi.</title>
        <authorList>
            <person name="Ohm R.A."/>
            <person name="Feau N."/>
            <person name="Henrissat B."/>
            <person name="Schoch C.L."/>
            <person name="Horwitz B.A."/>
            <person name="Barry K.W."/>
            <person name="Condon B.J."/>
            <person name="Copeland A.C."/>
            <person name="Dhillon B."/>
            <person name="Glaser F."/>
            <person name="Hesse C.N."/>
            <person name="Kosti I."/>
            <person name="LaButti K."/>
            <person name="Lindquist E.A."/>
            <person name="Lucas S."/>
            <person name="Salamov A.A."/>
            <person name="Bradshaw R.E."/>
            <person name="Ciuffetti L."/>
            <person name="Hamelin R.C."/>
            <person name="Kema G.H.J."/>
            <person name="Lawrence C."/>
            <person name="Scott J.A."/>
            <person name="Spatafora J.W."/>
            <person name="Turgeon B.G."/>
            <person name="de Wit P.J.G.M."/>
            <person name="Zhong S."/>
            <person name="Goodwin S.B."/>
            <person name="Grigoriev I.V."/>
        </authorList>
    </citation>
    <scope>NUCLEOTIDE SEQUENCE [LARGE SCALE GENOMIC DNA]</scope>
    <source>
        <strain evidence="2 3">UAMH 10762</strain>
    </source>
</reference>
<feature type="domain" description="NYN" evidence="1">
    <location>
        <begin position="41"/>
        <end position="101"/>
    </location>
</feature>
<sequence>MHHTISNRFLHPALINADNISVEVIVGLTAEVTNYGTANLLIYSIISIHRFTYTTGNTATDGAMITKAMHLLYTGRLWSLCLVSSDSDFIRLTARTRGQGVTPGSYRHHYLHPCRLGFVSSQLNHPSIRRPSMELERPSEKSNTYGDDWVNLADVGSSLGMLSPVLFECPRLRPPEDAGVSRNCGYLKTREFVEASGLVEGKWKPMGDYPPVDMVLVKLQQE</sequence>
<dbReference type="GeneID" id="19107996"/>
<dbReference type="Pfam" id="PF01936">
    <property type="entry name" value="NYN"/>
    <property type="match status" value="1"/>
</dbReference>
<evidence type="ECO:0000313" key="3">
    <source>
        <dbReference type="Proteomes" id="UP000011761"/>
    </source>
</evidence>
<dbReference type="GO" id="GO:0004540">
    <property type="term" value="F:RNA nuclease activity"/>
    <property type="evidence" value="ECO:0007669"/>
    <property type="project" value="InterPro"/>
</dbReference>